<evidence type="ECO:0000313" key="5">
    <source>
        <dbReference type="Proteomes" id="UP000327157"/>
    </source>
</evidence>
<dbReference type="InterPro" id="IPR000595">
    <property type="entry name" value="cNMP-bd_dom"/>
</dbReference>
<feature type="domain" description="Cyclic nucleotide-binding" evidence="3">
    <location>
        <begin position="83"/>
        <end position="198"/>
    </location>
</feature>
<dbReference type="PROSITE" id="PS50042">
    <property type="entry name" value="CNMP_BINDING_3"/>
    <property type="match status" value="1"/>
</dbReference>
<proteinExistence type="predicted"/>
<reference evidence="5" key="2">
    <citation type="submission" date="2019-10" db="EMBL/GenBank/DDBJ databases">
        <title>A de novo genome assembly of a pear dwarfing rootstock.</title>
        <authorList>
            <person name="Wang F."/>
            <person name="Wang J."/>
            <person name="Li S."/>
            <person name="Zhang Y."/>
            <person name="Fang M."/>
            <person name="Ma L."/>
            <person name="Zhao Y."/>
            <person name="Jiang S."/>
        </authorList>
    </citation>
    <scope>NUCLEOTIDE SEQUENCE [LARGE SCALE GENOMIC DNA]</scope>
</reference>
<accession>A0A5N5H2M0</accession>
<dbReference type="SMART" id="SM00100">
    <property type="entry name" value="cNMP"/>
    <property type="match status" value="1"/>
</dbReference>
<dbReference type="GO" id="GO:0016020">
    <property type="term" value="C:membrane"/>
    <property type="evidence" value="ECO:0007669"/>
    <property type="project" value="UniProtKB-SubCell"/>
</dbReference>
<dbReference type="PANTHER" id="PTHR45651:SF68">
    <property type="entry name" value="ION TRANSPORT DOMAIN-CONTAINING PROTEIN"/>
    <property type="match status" value="1"/>
</dbReference>
<evidence type="ECO:0000256" key="1">
    <source>
        <dbReference type="ARBA" id="ARBA00023286"/>
    </source>
</evidence>
<dbReference type="PANTHER" id="PTHR45651">
    <property type="entry name" value="CYCLIC NUCLEOTIDE-GATED ION CHANNEL 15-RELATED-RELATED"/>
    <property type="match status" value="1"/>
</dbReference>
<organism evidence="4 5">
    <name type="scientific">Pyrus ussuriensis x Pyrus communis</name>
    <dbReference type="NCBI Taxonomy" id="2448454"/>
    <lineage>
        <taxon>Eukaryota</taxon>
        <taxon>Viridiplantae</taxon>
        <taxon>Streptophyta</taxon>
        <taxon>Embryophyta</taxon>
        <taxon>Tracheophyta</taxon>
        <taxon>Spermatophyta</taxon>
        <taxon>Magnoliopsida</taxon>
        <taxon>eudicotyledons</taxon>
        <taxon>Gunneridae</taxon>
        <taxon>Pentapetalae</taxon>
        <taxon>rosids</taxon>
        <taxon>fabids</taxon>
        <taxon>Rosales</taxon>
        <taxon>Rosaceae</taxon>
        <taxon>Amygdaloideae</taxon>
        <taxon>Maleae</taxon>
        <taxon>Pyrus</taxon>
    </lineage>
</organism>
<reference evidence="4 5" key="3">
    <citation type="submission" date="2019-11" db="EMBL/GenBank/DDBJ databases">
        <title>A de novo genome assembly of a pear dwarfing rootstock.</title>
        <authorList>
            <person name="Wang F."/>
            <person name="Wang J."/>
            <person name="Li S."/>
            <person name="Zhang Y."/>
            <person name="Fang M."/>
            <person name="Ma L."/>
            <person name="Zhao Y."/>
            <person name="Jiang S."/>
        </authorList>
    </citation>
    <scope>NUCLEOTIDE SEQUENCE [LARGE SCALE GENOMIC DNA]</scope>
    <source>
        <strain evidence="4">S2</strain>
        <tissue evidence="4">Leaf</tissue>
    </source>
</reference>
<dbReference type="AlphaFoldDB" id="A0A5N5H2M0"/>
<dbReference type="InterPro" id="IPR014710">
    <property type="entry name" value="RmlC-like_jellyroll"/>
</dbReference>
<dbReference type="SUPFAM" id="SSF51206">
    <property type="entry name" value="cAMP-binding domain-like"/>
    <property type="match status" value="1"/>
</dbReference>
<dbReference type="Pfam" id="PF00027">
    <property type="entry name" value="cNMP_binding"/>
    <property type="match status" value="1"/>
</dbReference>
<dbReference type="Proteomes" id="UP000327157">
    <property type="component" value="Chromosome 4"/>
</dbReference>
<dbReference type="Gene3D" id="2.60.120.10">
    <property type="entry name" value="Jelly Rolls"/>
    <property type="match status" value="1"/>
</dbReference>
<keyword evidence="5" id="KW-1185">Reference proteome</keyword>
<comment type="caution">
    <text evidence="4">The sequence shown here is derived from an EMBL/GenBank/DDBJ whole genome shotgun (WGS) entry which is preliminary data.</text>
</comment>
<dbReference type="InterPro" id="IPR018490">
    <property type="entry name" value="cNMP-bd_dom_sf"/>
</dbReference>
<keyword evidence="1" id="KW-0406">Ion transport</keyword>
<keyword evidence="1" id="KW-0813">Transport</keyword>
<reference evidence="4 5" key="1">
    <citation type="submission" date="2019-09" db="EMBL/GenBank/DDBJ databases">
        <authorList>
            <person name="Ou C."/>
        </authorList>
    </citation>
    <scope>NUCLEOTIDE SEQUENCE [LARGE SCALE GENOMIC DNA]</scope>
    <source>
        <strain evidence="4">S2</strain>
        <tissue evidence="4">Leaf</tissue>
    </source>
</reference>
<protein>
    <submittedName>
        <fullName evidence="4">Cyclic nucleotide-gated ion channel 1-like</fullName>
    </submittedName>
</protein>
<name>A0A5N5H2M0_9ROSA</name>
<keyword evidence="2" id="KW-0407">Ion channel</keyword>
<dbReference type="CDD" id="cd00038">
    <property type="entry name" value="CAP_ED"/>
    <property type="match status" value="1"/>
</dbReference>
<dbReference type="OrthoDB" id="1166637at2759"/>
<evidence type="ECO:0000259" key="3">
    <source>
        <dbReference type="PROSITE" id="PS50042"/>
    </source>
</evidence>
<gene>
    <name evidence="4" type="ORF">D8674_024327</name>
</gene>
<dbReference type="EMBL" id="SMOL01000231">
    <property type="protein sequence ID" value="KAB2622145.1"/>
    <property type="molecule type" value="Genomic_DNA"/>
</dbReference>
<dbReference type="GO" id="GO:0034220">
    <property type="term" value="P:monoatomic ion transmembrane transport"/>
    <property type="evidence" value="ECO:0007669"/>
    <property type="project" value="UniProtKB-KW"/>
</dbReference>
<keyword evidence="1" id="KW-1071">Ligand-gated ion channel</keyword>
<evidence type="ECO:0000313" key="4">
    <source>
        <dbReference type="EMBL" id="KAB2622145.1"/>
    </source>
</evidence>
<sequence>MQAISKTSKISQRKSVIFPQIEFMVSEYRLRSEIQDEIWELVREALEVDEDNPAANIFSLLPLELKKHMKWYLFLATLRKLPGLETKDRKVLNAIMEHLEPVDYDDGSRIIREGDPLDRMLFITQGIALVYKTTTTGGESGSSSTAYLEKGDVYGKELIAWAATSTQFSGLPISGQTVKSHEKVEVFAIRAARLKQIFNTEVITTVEITSN</sequence>
<evidence type="ECO:0000256" key="2">
    <source>
        <dbReference type="ARBA" id="ARBA00023303"/>
    </source>
</evidence>